<dbReference type="KEGG" id="harc:HARCEL1_12445"/>
<dbReference type="GeneID" id="36513330"/>
<dbReference type="Proteomes" id="UP000244727">
    <property type="component" value="Chromosome"/>
</dbReference>
<dbReference type="RefSeq" id="WP_108383899.1">
    <property type="nucleotide sequence ID" value="NZ_CP028858.1"/>
</dbReference>
<sequence>MVDIEWSLKQLDQIHHSEDHFKLSLGAELAQMYGDERVRLEWQPATQAQVDIGIRRSGVTIPVELKYKTDAATVEDDVFNESFTLASQGAQSGAHYWIFEDIKRIENIVNEQGRYGYVVVLTNDSNYWSEPSEPYEALHDAFRIHEGRTVEGTLEWRDRRDWIEDNGMSAPIELSGRYQMEWSDYSYRDEISVRNNPTFRHLVVRVDSADVGEG</sequence>
<dbReference type="EMBL" id="CP028858">
    <property type="protein sequence ID" value="AWB28451.1"/>
    <property type="molecule type" value="Genomic_DNA"/>
</dbReference>
<keyword evidence="2" id="KW-1185">Reference proteome</keyword>
<dbReference type="AlphaFoldDB" id="A0A2R4X3S7"/>
<reference evidence="1 2" key="1">
    <citation type="submission" date="2018-04" db="EMBL/GenBank/DDBJ databases">
        <title>Halococcoides cellulosivorans gen. nov., sp. nov., an extremely halophilic cellulose-utilizing haloarchaeon from hypersaline lakes.</title>
        <authorList>
            <person name="Sorokin D.Y."/>
            <person name="Toshchakov S.V."/>
            <person name="Samarov N.I."/>
            <person name="Korzhenkov A."/>
            <person name="Kublanov I.V."/>
        </authorList>
    </citation>
    <scope>NUCLEOTIDE SEQUENCE [LARGE SCALE GENOMIC DNA]</scope>
    <source>
        <strain evidence="1 2">HArcel1</strain>
    </source>
</reference>
<gene>
    <name evidence="1" type="ORF">HARCEL1_12445</name>
</gene>
<name>A0A2R4X3S7_9EURY</name>
<protein>
    <submittedName>
        <fullName evidence="1">Uncharacterized protein</fullName>
    </submittedName>
</protein>
<organism evidence="1 2">
    <name type="scientific">Halococcoides cellulosivorans</name>
    <dbReference type="NCBI Taxonomy" id="1679096"/>
    <lineage>
        <taxon>Archaea</taxon>
        <taxon>Methanobacteriati</taxon>
        <taxon>Methanobacteriota</taxon>
        <taxon>Stenosarchaea group</taxon>
        <taxon>Halobacteria</taxon>
        <taxon>Halobacteriales</taxon>
        <taxon>Haloarculaceae</taxon>
        <taxon>Halococcoides</taxon>
    </lineage>
</organism>
<evidence type="ECO:0000313" key="1">
    <source>
        <dbReference type="EMBL" id="AWB28451.1"/>
    </source>
</evidence>
<accession>A0A2R4X3S7</accession>
<evidence type="ECO:0000313" key="2">
    <source>
        <dbReference type="Proteomes" id="UP000244727"/>
    </source>
</evidence>
<proteinExistence type="predicted"/>